<accession>A0ABS7FIB7</accession>
<dbReference type="GeneID" id="89684565"/>
<proteinExistence type="predicted"/>
<name>A0ABS7FIB7_9NEIS</name>
<dbReference type="InterPro" id="IPR046164">
    <property type="entry name" value="DUF6166"/>
</dbReference>
<protein>
    <submittedName>
        <fullName evidence="2">Uncharacterized protein</fullName>
    </submittedName>
</protein>
<sequence length="214" mass="24411">MSNETKIEERLRAAIEQIAPNQTARYDLLSTATRIARHKWVNWVNRRQSLSVEMLEAFLTGWPEMASWIATGAGTKPSPHMDRIDEIVLGRNDQGQSVTNIPHTVSQYGKGTPPAFEWGYDGSGPRELAMNILHIMGMSSPVADYFARHFTERFLLGIPQEGGSIDIKLVQNWLQEIKEDIQKKTDEHRRLEELRQAHEAQVRDAMEKFNAGKE</sequence>
<comment type="caution">
    <text evidence="2">The sequence shown here is derived from an EMBL/GenBank/DDBJ whole genome shotgun (WGS) entry which is preliminary data.</text>
</comment>
<gene>
    <name evidence="2" type="ORF">KIF53_16445</name>
</gene>
<keyword evidence="1" id="KW-0175">Coiled coil</keyword>
<feature type="coiled-coil region" evidence="1">
    <location>
        <begin position="174"/>
        <end position="208"/>
    </location>
</feature>
<evidence type="ECO:0000313" key="2">
    <source>
        <dbReference type="EMBL" id="MBW8289225.1"/>
    </source>
</evidence>
<dbReference type="Proteomes" id="UP000711178">
    <property type="component" value="Unassembled WGS sequence"/>
</dbReference>
<evidence type="ECO:0000313" key="3">
    <source>
        <dbReference type="Proteomes" id="UP000711178"/>
    </source>
</evidence>
<dbReference type="RefSeq" id="WP_146008364.1">
    <property type="nucleotide sequence ID" value="NZ_CP142381.1"/>
</dbReference>
<evidence type="ECO:0000256" key="1">
    <source>
        <dbReference type="SAM" id="Coils"/>
    </source>
</evidence>
<dbReference type="EMBL" id="JAHDTB010000015">
    <property type="protein sequence ID" value="MBW8289225.1"/>
    <property type="molecule type" value="Genomic_DNA"/>
</dbReference>
<reference evidence="2 3" key="1">
    <citation type="submission" date="2021-05" db="EMBL/GenBank/DDBJ databases">
        <title>Draft Whole Genome Sequencing Of Biosensor Chromobacterium violaceum Strain CV026 Reveals A Regulatory RNA In Chromobacterium violaceum Phenotype Regulatory Network.</title>
        <authorList>
            <person name="Hong K.W."/>
            <person name="Chan K.G."/>
            <person name="Chang C.-Y."/>
        </authorList>
    </citation>
    <scope>NUCLEOTIDE SEQUENCE [LARGE SCALE GENOMIC DNA]</scope>
    <source>
        <strain evidence="2 3">ATCC 31532</strain>
    </source>
</reference>
<keyword evidence="3" id="KW-1185">Reference proteome</keyword>
<dbReference type="Pfam" id="PF19663">
    <property type="entry name" value="DUF6166"/>
    <property type="match status" value="1"/>
</dbReference>
<organism evidence="2 3">
    <name type="scientific">Chromobacterium subtsugae</name>
    <dbReference type="NCBI Taxonomy" id="251747"/>
    <lineage>
        <taxon>Bacteria</taxon>
        <taxon>Pseudomonadati</taxon>
        <taxon>Pseudomonadota</taxon>
        <taxon>Betaproteobacteria</taxon>
        <taxon>Neisseriales</taxon>
        <taxon>Chromobacteriaceae</taxon>
        <taxon>Chromobacterium</taxon>
    </lineage>
</organism>